<evidence type="ECO:0000313" key="9">
    <source>
        <dbReference type="Proteomes" id="UP000541444"/>
    </source>
</evidence>
<dbReference type="HAMAP" id="MF_00108">
    <property type="entry name" value="IspD"/>
    <property type="match status" value="1"/>
</dbReference>
<dbReference type="FunFam" id="3.90.550.10:FF:000003">
    <property type="entry name" value="2-C-methyl-D-erythritol 4-phosphate cytidylyltransferase"/>
    <property type="match status" value="1"/>
</dbReference>
<dbReference type="NCBIfam" id="TIGR00453">
    <property type="entry name" value="ispD"/>
    <property type="match status" value="1"/>
</dbReference>
<organism evidence="8 9">
    <name type="scientific">Kingdonia uniflora</name>
    <dbReference type="NCBI Taxonomy" id="39325"/>
    <lineage>
        <taxon>Eukaryota</taxon>
        <taxon>Viridiplantae</taxon>
        <taxon>Streptophyta</taxon>
        <taxon>Embryophyta</taxon>
        <taxon>Tracheophyta</taxon>
        <taxon>Spermatophyta</taxon>
        <taxon>Magnoliopsida</taxon>
        <taxon>Ranunculales</taxon>
        <taxon>Circaeasteraceae</taxon>
        <taxon>Kingdonia</taxon>
    </lineage>
</organism>
<dbReference type="GO" id="GO:0019288">
    <property type="term" value="P:isopentenyl diphosphate biosynthetic process, methylerythritol 4-phosphate pathway"/>
    <property type="evidence" value="ECO:0007669"/>
    <property type="project" value="UniProtKB-UniPathway"/>
</dbReference>
<dbReference type="GO" id="GO:0050518">
    <property type="term" value="F:2-C-methyl-D-erythritol 4-phosphate cytidylyltransferase activity"/>
    <property type="evidence" value="ECO:0007669"/>
    <property type="project" value="UniProtKB-EC"/>
</dbReference>
<dbReference type="AlphaFoldDB" id="A0A7J7LAJ0"/>
<dbReference type="OrthoDB" id="414267at2759"/>
<dbReference type="PANTHER" id="PTHR32125">
    <property type="entry name" value="2-C-METHYL-D-ERYTHRITOL 4-PHOSPHATE CYTIDYLYLTRANSFERASE, CHLOROPLASTIC"/>
    <property type="match status" value="1"/>
</dbReference>
<keyword evidence="5" id="KW-0548">Nucleotidyltransferase</keyword>
<evidence type="ECO:0000256" key="6">
    <source>
        <dbReference type="ARBA" id="ARBA00023229"/>
    </source>
</evidence>
<dbReference type="EC" id="2.7.7.60" evidence="3"/>
<evidence type="ECO:0000256" key="4">
    <source>
        <dbReference type="ARBA" id="ARBA00022679"/>
    </source>
</evidence>
<name>A0A7J7LAJ0_9MAGN</name>
<evidence type="ECO:0000256" key="1">
    <source>
        <dbReference type="ARBA" id="ARBA00004787"/>
    </source>
</evidence>
<dbReference type="PROSITE" id="PS01295">
    <property type="entry name" value="ISPD"/>
    <property type="match status" value="1"/>
</dbReference>
<evidence type="ECO:0000313" key="8">
    <source>
        <dbReference type="EMBL" id="KAF6139623.1"/>
    </source>
</evidence>
<sequence length="305" mass="33899">MALFSISHSTMMMKMKLIIPNNNTYFYSSSSSSNIANNNNSSSFFIRTRTPSPSIHHSGLINCCAKSGDQINEEIVKHKSVSVLLLAGGKGKRMGANMPKQYLPLLGQPIALYSFYTFAQMIQVKEIIVVCDPSYRDIFQDVSHKINVDLKFALPGKERQDSVFNGLQSIDVNSELVCVHDSARPLVSAVDIRKVLSDGWQNGAAVLGVPVKATIKEANCESFVVKTLDRKTLWEMQTPQIIKPALLRKGFELVNREGLEVTDDVSIVEHLKHPVYITEGSYTNIKVTTPDDLLLAERILNINAE</sequence>
<keyword evidence="6" id="KW-0414">Isoprene biosynthesis</keyword>
<dbReference type="CDD" id="cd02516">
    <property type="entry name" value="CDP-ME_synthetase"/>
    <property type="match status" value="1"/>
</dbReference>
<evidence type="ECO:0000256" key="3">
    <source>
        <dbReference type="ARBA" id="ARBA00012526"/>
    </source>
</evidence>
<dbReference type="UniPathway" id="UPA00056">
    <property type="reaction ID" value="UER00093"/>
</dbReference>
<reference evidence="8 9" key="1">
    <citation type="journal article" date="2020" name="IScience">
        <title>Genome Sequencing of the Endangered Kingdonia uniflora (Circaeasteraceae, Ranunculales) Reveals Potential Mechanisms of Evolutionary Specialization.</title>
        <authorList>
            <person name="Sun Y."/>
            <person name="Deng T."/>
            <person name="Zhang A."/>
            <person name="Moore M.J."/>
            <person name="Landis J.B."/>
            <person name="Lin N."/>
            <person name="Zhang H."/>
            <person name="Zhang X."/>
            <person name="Huang J."/>
            <person name="Zhang X."/>
            <person name="Sun H."/>
            <person name="Wang H."/>
        </authorList>
    </citation>
    <scope>NUCLEOTIDE SEQUENCE [LARGE SCALE GENOMIC DNA]</scope>
    <source>
        <strain evidence="8">TB1705</strain>
        <tissue evidence="8">Leaf</tissue>
    </source>
</reference>
<dbReference type="Gene3D" id="3.90.550.10">
    <property type="entry name" value="Spore Coat Polysaccharide Biosynthesis Protein SpsA, Chain A"/>
    <property type="match status" value="1"/>
</dbReference>
<dbReference type="InterPro" id="IPR050088">
    <property type="entry name" value="IspD/TarI_cytidylyltransf_bact"/>
</dbReference>
<evidence type="ECO:0000256" key="5">
    <source>
        <dbReference type="ARBA" id="ARBA00022695"/>
    </source>
</evidence>
<comment type="pathway">
    <text evidence="1">Isoprenoid biosynthesis; isopentenyl diphosphate biosynthesis via DXP pathway; isopentenyl diphosphate from 1-deoxy-D-xylulose 5-phosphate: step 2/6.</text>
</comment>
<evidence type="ECO:0000256" key="2">
    <source>
        <dbReference type="ARBA" id="ARBA00009789"/>
    </source>
</evidence>
<evidence type="ECO:0000256" key="7">
    <source>
        <dbReference type="ARBA" id="ARBA00069967"/>
    </source>
</evidence>
<dbReference type="Proteomes" id="UP000541444">
    <property type="component" value="Unassembled WGS sequence"/>
</dbReference>
<dbReference type="PANTHER" id="PTHR32125:SF4">
    <property type="entry name" value="2-C-METHYL-D-ERYTHRITOL 4-PHOSPHATE CYTIDYLYLTRANSFERASE, CHLOROPLASTIC"/>
    <property type="match status" value="1"/>
</dbReference>
<protein>
    <recommendedName>
        <fullName evidence="7">2-C-methyl-D-erythritol 4-phosphate cytidylyltransferase, chloroplastic</fullName>
        <ecNumber evidence="3">2.7.7.60</ecNumber>
    </recommendedName>
</protein>
<dbReference type="EMBL" id="JACGCM010002460">
    <property type="protein sequence ID" value="KAF6139623.1"/>
    <property type="molecule type" value="Genomic_DNA"/>
</dbReference>
<dbReference type="InterPro" id="IPR001228">
    <property type="entry name" value="IspD"/>
</dbReference>
<comment type="similarity">
    <text evidence="2">Belongs to the IspD/TarI cytidylyltransferase family. IspD subfamily.</text>
</comment>
<dbReference type="Pfam" id="PF01128">
    <property type="entry name" value="IspD"/>
    <property type="match status" value="1"/>
</dbReference>
<dbReference type="InterPro" id="IPR018294">
    <property type="entry name" value="ISPD_synthase_CS"/>
</dbReference>
<dbReference type="InterPro" id="IPR034683">
    <property type="entry name" value="IspD/TarI"/>
</dbReference>
<keyword evidence="9" id="KW-1185">Reference proteome</keyword>
<dbReference type="SUPFAM" id="SSF53448">
    <property type="entry name" value="Nucleotide-diphospho-sugar transferases"/>
    <property type="match status" value="1"/>
</dbReference>
<dbReference type="InterPro" id="IPR029044">
    <property type="entry name" value="Nucleotide-diphossugar_trans"/>
</dbReference>
<gene>
    <name evidence="8" type="ORF">GIB67_033627</name>
</gene>
<comment type="caution">
    <text evidence="8">The sequence shown here is derived from an EMBL/GenBank/DDBJ whole genome shotgun (WGS) entry which is preliminary data.</text>
</comment>
<accession>A0A7J7LAJ0</accession>
<proteinExistence type="inferred from homology"/>
<keyword evidence="4" id="KW-0808">Transferase</keyword>